<organism evidence="5 6">
    <name type="scientific">Striga hermonthica</name>
    <name type="common">Purple witchweed</name>
    <name type="synonym">Buchnera hermonthica</name>
    <dbReference type="NCBI Taxonomy" id="68872"/>
    <lineage>
        <taxon>Eukaryota</taxon>
        <taxon>Viridiplantae</taxon>
        <taxon>Streptophyta</taxon>
        <taxon>Embryophyta</taxon>
        <taxon>Tracheophyta</taxon>
        <taxon>Spermatophyta</taxon>
        <taxon>Magnoliopsida</taxon>
        <taxon>eudicotyledons</taxon>
        <taxon>Gunneridae</taxon>
        <taxon>Pentapetalae</taxon>
        <taxon>asterids</taxon>
        <taxon>lamiids</taxon>
        <taxon>Lamiales</taxon>
        <taxon>Orobanchaceae</taxon>
        <taxon>Buchnereae</taxon>
        <taxon>Striga</taxon>
    </lineage>
</organism>
<evidence type="ECO:0000259" key="4">
    <source>
        <dbReference type="Pfam" id="PF07992"/>
    </source>
</evidence>
<dbReference type="PANTHER" id="PTHR43557">
    <property type="entry name" value="APOPTOSIS-INDUCING FACTOR 1"/>
    <property type="match status" value="1"/>
</dbReference>
<keyword evidence="2" id="KW-0274">FAD</keyword>
<dbReference type="InterPro" id="IPR036188">
    <property type="entry name" value="FAD/NAD-bd_sf"/>
</dbReference>
<dbReference type="OrthoDB" id="432169at2759"/>
<keyword evidence="3" id="KW-0560">Oxidoreductase</keyword>
<dbReference type="Pfam" id="PF07992">
    <property type="entry name" value="Pyr_redox_2"/>
    <property type="match status" value="1"/>
</dbReference>
<keyword evidence="6" id="KW-1185">Reference proteome</keyword>
<dbReference type="PRINTS" id="PR00411">
    <property type="entry name" value="PNDRDTASEI"/>
</dbReference>
<evidence type="ECO:0000256" key="2">
    <source>
        <dbReference type="ARBA" id="ARBA00022827"/>
    </source>
</evidence>
<dbReference type="Proteomes" id="UP001153555">
    <property type="component" value="Unassembled WGS sequence"/>
</dbReference>
<dbReference type="PRINTS" id="PR00368">
    <property type="entry name" value="FADPNR"/>
</dbReference>
<name>A0A9N7NYL5_STRHE</name>
<reference evidence="5" key="1">
    <citation type="submission" date="2019-12" db="EMBL/GenBank/DDBJ databases">
        <authorList>
            <person name="Scholes J."/>
        </authorList>
    </citation>
    <scope>NUCLEOTIDE SEQUENCE</scope>
</reference>
<gene>
    <name evidence="5" type="ORF">SHERM_06915</name>
</gene>
<dbReference type="EMBL" id="CACSLK010034002">
    <property type="protein sequence ID" value="CAA0840878.1"/>
    <property type="molecule type" value="Genomic_DNA"/>
</dbReference>
<protein>
    <submittedName>
        <fullName evidence="5">Probable monodehydroascorbate reductase-cytoplasmic isoform 4</fullName>
    </submittedName>
</protein>
<evidence type="ECO:0000313" key="6">
    <source>
        <dbReference type="Proteomes" id="UP001153555"/>
    </source>
</evidence>
<dbReference type="SUPFAM" id="SSF51905">
    <property type="entry name" value="FAD/NAD(P)-binding domain"/>
    <property type="match status" value="1"/>
</dbReference>
<dbReference type="PANTHER" id="PTHR43557:SF5">
    <property type="entry name" value="MONODEHYDROASCORBATE REDUCTASE 1, PEROXISOMAL"/>
    <property type="match status" value="1"/>
</dbReference>
<sequence>MIYHGISCEFCLQSDLFYILNLLILSSSSTGISLILSTKIVKPDLASKSLLPGWRESPSWVERVSFLSGTQIKVIRLTDFGTRGADANNIFYVRGIDDADELVKTINTMKNGKVVVVGGGYIGLELSEAFRINNIDVSMVFPEPWCMPMLFTAGIAAFYESYYTNKGVNIIKGTVAVGLGGNGNGEVTNVKLKDGRVLEADIVVVGVGGRPRTTLFKGQIEEKKSGIKTDSFFKTSVPDVYVVGDVATFPLKLYNEIRRVELVDHDRKSADRS</sequence>
<accession>A0A9N7NYL5</accession>
<comment type="caution">
    <text evidence="5">The sequence shown here is derived from an EMBL/GenBank/DDBJ whole genome shotgun (WGS) entry which is preliminary data.</text>
</comment>
<evidence type="ECO:0000256" key="1">
    <source>
        <dbReference type="ARBA" id="ARBA00022630"/>
    </source>
</evidence>
<dbReference type="InterPro" id="IPR050446">
    <property type="entry name" value="FAD-oxidoreductase/Apoptosis"/>
</dbReference>
<dbReference type="AlphaFoldDB" id="A0A9N7NYL5"/>
<dbReference type="GO" id="GO:0005737">
    <property type="term" value="C:cytoplasm"/>
    <property type="evidence" value="ECO:0007669"/>
    <property type="project" value="TreeGrafter"/>
</dbReference>
<keyword evidence="1" id="KW-0285">Flavoprotein</keyword>
<dbReference type="GO" id="GO:0016651">
    <property type="term" value="F:oxidoreductase activity, acting on NAD(P)H"/>
    <property type="evidence" value="ECO:0007669"/>
    <property type="project" value="TreeGrafter"/>
</dbReference>
<evidence type="ECO:0000313" key="5">
    <source>
        <dbReference type="EMBL" id="CAA0840878.1"/>
    </source>
</evidence>
<proteinExistence type="predicted"/>
<dbReference type="InterPro" id="IPR023753">
    <property type="entry name" value="FAD/NAD-binding_dom"/>
</dbReference>
<dbReference type="Gene3D" id="3.50.50.60">
    <property type="entry name" value="FAD/NAD(P)-binding domain"/>
    <property type="match status" value="2"/>
</dbReference>
<evidence type="ECO:0000256" key="3">
    <source>
        <dbReference type="ARBA" id="ARBA00023002"/>
    </source>
</evidence>
<feature type="domain" description="FAD/NAD(P)-binding" evidence="4">
    <location>
        <begin position="79"/>
        <end position="257"/>
    </location>
</feature>